<gene>
    <name evidence="1" type="ORF">WMSIL1_LOCUS2716</name>
</gene>
<accession>A0A564Y5Z6</accession>
<feature type="non-terminal residue" evidence="1">
    <location>
        <position position="101"/>
    </location>
</feature>
<evidence type="ECO:0000313" key="1">
    <source>
        <dbReference type="EMBL" id="VUZ41924.1"/>
    </source>
</evidence>
<evidence type="ECO:0000313" key="2">
    <source>
        <dbReference type="Proteomes" id="UP000321570"/>
    </source>
</evidence>
<keyword evidence="2" id="KW-1185">Reference proteome</keyword>
<reference evidence="1 2" key="1">
    <citation type="submission" date="2019-07" db="EMBL/GenBank/DDBJ databases">
        <authorList>
            <person name="Jastrzebski P J."/>
            <person name="Paukszto L."/>
            <person name="Jastrzebski P J."/>
        </authorList>
    </citation>
    <scope>NUCLEOTIDE SEQUENCE [LARGE SCALE GENOMIC DNA]</scope>
    <source>
        <strain evidence="1 2">WMS-il1</strain>
    </source>
</reference>
<protein>
    <submittedName>
        <fullName evidence="1">Uncharacterized protein</fullName>
    </submittedName>
</protein>
<organism evidence="1 2">
    <name type="scientific">Hymenolepis diminuta</name>
    <name type="common">Rat tapeworm</name>
    <dbReference type="NCBI Taxonomy" id="6216"/>
    <lineage>
        <taxon>Eukaryota</taxon>
        <taxon>Metazoa</taxon>
        <taxon>Spiralia</taxon>
        <taxon>Lophotrochozoa</taxon>
        <taxon>Platyhelminthes</taxon>
        <taxon>Cestoda</taxon>
        <taxon>Eucestoda</taxon>
        <taxon>Cyclophyllidea</taxon>
        <taxon>Hymenolepididae</taxon>
        <taxon>Hymenolepis</taxon>
    </lineage>
</organism>
<name>A0A564Y5Z6_HYMDI</name>
<sequence length="101" mass="12379">MHEFLDLFMKPRETDLWKQVEDQCHSDYSEPHFVRYTWVLYLTALRQVNTRQDWIELNPYFHPNVSKTNITHIMNSAIDWNNELFLVTEKHIIRDYHALMV</sequence>
<dbReference type="Proteomes" id="UP000321570">
    <property type="component" value="Unassembled WGS sequence"/>
</dbReference>
<dbReference type="EMBL" id="CABIJS010000077">
    <property type="protein sequence ID" value="VUZ41924.1"/>
    <property type="molecule type" value="Genomic_DNA"/>
</dbReference>
<proteinExistence type="predicted"/>
<dbReference type="AlphaFoldDB" id="A0A564Y5Z6"/>